<reference evidence="3" key="1">
    <citation type="submission" date="2024-07" db="EMBL/GenBank/DDBJ databases">
        <title>Two chromosome-level genome assemblies of Korean endemic species Abeliophyllum distichum and Forsythia ovata (Oleaceae).</title>
        <authorList>
            <person name="Jang H."/>
        </authorList>
    </citation>
    <scope>NUCLEOTIDE SEQUENCE [LARGE SCALE GENOMIC DNA]</scope>
</reference>
<evidence type="ECO:0000313" key="3">
    <source>
        <dbReference type="Proteomes" id="UP001604336"/>
    </source>
</evidence>
<gene>
    <name evidence="2" type="ORF">Adt_41980</name>
</gene>
<sequence length="270" mass="29828">MIAAFLLWRVIEVGGDISSKEFESIYRPCRSANWYNKSPCPDQKWKTTTDSPNKEVSSGSTTPTPTVGAPPVVQVRDDSSFLSPVIDVGSGSSSSSPIMEARADLPSLPSDSTLNLSTSILSQGKGEGDVQSYEVVPKEAQKRRLLGEGAGIDSEGAKKSRTALPQETSGSNQVLPSRHRDLFPTHPIGENVLTFHPDELDPKILERLLPPSDMEADSLYKYWTAMWAKVIDGIDLHEMIRMAKMNTVWSHVLNWEFYKKNSTKVDELCS</sequence>
<feature type="compositionally biased region" description="Polar residues" evidence="1">
    <location>
        <begin position="46"/>
        <end position="55"/>
    </location>
</feature>
<comment type="caution">
    <text evidence="2">The sequence shown here is derived from an EMBL/GenBank/DDBJ whole genome shotgun (WGS) entry which is preliminary data.</text>
</comment>
<proteinExistence type="predicted"/>
<protein>
    <submittedName>
        <fullName evidence="2">Uncharacterized protein</fullName>
    </submittedName>
</protein>
<feature type="compositionally biased region" description="Low complexity" evidence="1">
    <location>
        <begin position="56"/>
        <end position="72"/>
    </location>
</feature>
<dbReference type="EMBL" id="JBFOLK010000013">
    <property type="protein sequence ID" value="KAL2466129.1"/>
    <property type="molecule type" value="Genomic_DNA"/>
</dbReference>
<evidence type="ECO:0000256" key="1">
    <source>
        <dbReference type="SAM" id="MobiDB-lite"/>
    </source>
</evidence>
<organism evidence="2 3">
    <name type="scientific">Abeliophyllum distichum</name>
    <dbReference type="NCBI Taxonomy" id="126358"/>
    <lineage>
        <taxon>Eukaryota</taxon>
        <taxon>Viridiplantae</taxon>
        <taxon>Streptophyta</taxon>
        <taxon>Embryophyta</taxon>
        <taxon>Tracheophyta</taxon>
        <taxon>Spermatophyta</taxon>
        <taxon>Magnoliopsida</taxon>
        <taxon>eudicotyledons</taxon>
        <taxon>Gunneridae</taxon>
        <taxon>Pentapetalae</taxon>
        <taxon>asterids</taxon>
        <taxon>lamiids</taxon>
        <taxon>Lamiales</taxon>
        <taxon>Oleaceae</taxon>
        <taxon>Forsythieae</taxon>
        <taxon>Abeliophyllum</taxon>
    </lineage>
</organism>
<feature type="compositionally biased region" description="Polar residues" evidence="1">
    <location>
        <begin position="163"/>
        <end position="175"/>
    </location>
</feature>
<evidence type="ECO:0000313" key="2">
    <source>
        <dbReference type="EMBL" id="KAL2466129.1"/>
    </source>
</evidence>
<keyword evidence="3" id="KW-1185">Reference proteome</keyword>
<dbReference type="Proteomes" id="UP001604336">
    <property type="component" value="Unassembled WGS sequence"/>
</dbReference>
<name>A0ABD1PQD3_9LAMI</name>
<feature type="region of interest" description="Disordered" evidence="1">
    <location>
        <begin position="147"/>
        <end position="179"/>
    </location>
</feature>
<dbReference type="AlphaFoldDB" id="A0ABD1PQD3"/>
<accession>A0ABD1PQD3</accession>
<feature type="region of interest" description="Disordered" evidence="1">
    <location>
        <begin position="40"/>
        <end position="72"/>
    </location>
</feature>